<feature type="site" description="Important for catalytic activity, responsible for pKa modulation of the active site Glu and correct orientation of both the proton donor and substrate" evidence="6">
    <location>
        <position position="131"/>
    </location>
</feature>
<organism evidence="8">
    <name type="scientific">Streptococcus equinus</name>
    <name type="common">Streptococcus bovis</name>
    <dbReference type="NCBI Taxonomy" id="1335"/>
    <lineage>
        <taxon>Bacteria</taxon>
        <taxon>Bacillati</taxon>
        <taxon>Bacillota</taxon>
        <taxon>Bacilli</taxon>
        <taxon>Lactobacillales</taxon>
        <taxon>Streptococcaceae</taxon>
        <taxon>Streptococcus</taxon>
    </lineage>
</organism>
<reference evidence="8" key="1">
    <citation type="submission" date="2016-10" db="EMBL/GenBank/DDBJ databases">
        <authorList>
            <person name="de Groot N.N."/>
        </authorList>
    </citation>
    <scope>NUCLEOTIDE SEQUENCE [LARGE SCALE GENOMIC DNA]</scope>
    <source>
        <strain evidence="8">Sb09</strain>
    </source>
</reference>
<dbReference type="InterPro" id="IPR023296">
    <property type="entry name" value="Glyco_hydro_beta-prop_sf"/>
</dbReference>
<evidence type="ECO:0000313" key="8">
    <source>
        <dbReference type="EMBL" id="SDL70487.1"/>
    </source>
</evidence>
<dbReference type="Pfam" id="PF04616">
    <property type="entry name" value="Glyco_hydro_43"/>
    <property type="match status" value="1"/>
</dbReference>
<evidence type="ECO:0000256" key="3">
    <source>
        <dbReference type="ARBA" id="ARBA00022801"/>
    </source>
</evidence>
<dbReference type="SUPFAM" id="SSF75005">
    <property type="entry name" value="Arabinanase/levansucrase/invertase"/>
    <property type="match status" value="1"/>
</dbReference>
<protein>
    <submittedName>
        <fullName evidence="8">Arabinan endo-1,5-alpha-L-arabinosidase</fullName>
    </submittedName>
</protein>
<evidence type="ECO:0000256" key="4">
    <source>
        <dbReference type="ARBA" id="ARBA00023295"/>
    </source>
</evidence>
<dbReference type="InterPro" id="IPR050727">
    <property type="entry name" value="GH43_arabinanases"/>
</dbReference>
<dbReference type="Proteomes" id="UP000183162">
    <property type="component" value="Unassembled WGS sequence"/>
</dbReference>
<evidence type="ECO:0000256" key="6">
    <source>
        <dbReference type="PIRSR" id="PIRSR606710-2"/>
    </source>
</evidence>
<evidence type="ECO:0000256" key="7">
    <source>
        <dbReference type="RuleBase" id="RU361187"/>
    </source>
</evidence>
<dbReference type="CDD" id="cd08998">
    <property type="entry name" value="GH43_Arb43a-like"/>
    <property type="match status" value="1"/>
</dbReference>
<feature type="active site" description="Proton donor" evidence="5">
    <location>
        <position position="186"/>
    </location>
</feature>
<sequence>MQENQLTFGVHDPTIIEHDGRYFLYSTDTRQPETSGVPIRMSRDLVDWAFIGQALPGVPKEAKEWSNALGLWAPEIIHYDDEYRMYYSTSTFGSTKSYIGLATAKTPIGPFKDQGLVVKTSSELCHHNAIDANVVTDKEGSQWLLYGSFFGGLYILPLDKKTGKPGETGFGRRVAMRPQSVDTAIEGGFIYYNSDTDYYYLFCSYDSLNDTYNIRVARSRYIDGPYIDCKGYAMDDFTHHPDEIGMKVLGSYQFSGEKVVLAPGHNSIFKRSDNQLFMVHHARRKAFSDEFFLNVRKLTWLSNGWPVVSPCLYEEDCKQKSLELAGDWKVIRFDKYSHLQESVTETIKKNDYQKTGDNEFKWQGNLVKTWLEMVDGNTEQVLSGMTTEGYGIIARKI</sequence>
<dbReference type="InterPro" id="IPR006710">
    <property type="entry name" value="Glyco_hydro_43"/>
</dbReference>
<comment type="similarity">
    <text evidence="2 7">Belongs to the glycosyl hydrolase 43 family.</text>
</comment>
<comment type="pathway">
    <text evidence="1">Glycan metabolism; L-arabinan degradation.</text>
</comment>
<keyword evidence="3 7" id="KW-0378">Hydrolase</keyword>
<dbReference type="RefSeq" id="WP_074567026.1">
    <property type="nucleotide sequence ID" value="NZ_FNGX01000004.1"/>
</dbReference>
<dbReference type="GO" id="GO:0004553">
    <property type="term" value="F:hydrolase activity, hydrolyzing O-glycosyl compounds"/>
    <property type="evidence" value="ECO:0007669"/>
    <property type="project" value="InterPro"/>
</dbReference>
<name>A0A1G9M951_STREI</name>
<dbReference type="GO" id="GO:0005975">
    <property type="term" value="P:carbohydrate metabolic process"/>
    <property type="evidence" value="ECO:0007669"/>
    <property type="project" value="InterPro"/>
</dbReference>
<dbReference type="EMBL" id="FNGX01000004">
    <property type="protein sequence ID" value="SDL70487.1"/>
    <property type="molecule type" value="Genomic_DNA"/>
</dbReference>
<evidence type="ECO:0000256" key="1">
    <source>
        <dbReference type="ARBA" id="ARBA00004834"/>
    </source>
</evidence>
<proteinExistence type="inferred from homology"/>
<feature type="active site" description="Proton acceptor" evidence="5">
    <location>
        <position position="12"/>
    </location>
</feature>
<dbReference type="PANTHER" id="PTHR43301:SF3">
    <property type="entry name" value="ARABINAN ENDO-1,5-ALPHA-L-ARABINOSIDASE A-RELATED"/>
    <property type="match status" value="1"/>
</dbReference>
<dbReference type="AlphaFoldDB" id="A0A1G9M951"/>
<accession>A0A1G9M951</accession>
<keyword evidence="4 7" id="KW-0326">Glycosidase</keyword>
<evidence type="ECO:0000256" key="5">
    <source>
        <dbReference type="PIRSR" id="PIRSR606710-1"/>
    </source>
</evidence>
<dbReference type="Gene3D" id="2.115.10.20">
    <property type="entry name" value="Glycosyl hydrolase domain, family 43"/>
    <property type="match status" value="1"/>
</dbReference>
<dbReference type="OrthoDB" id="9801455at2"/>
<gene>
    <name evidence="8" type="ORF">SAMN05216400_1413</name>
</gene>
<dbReference type="PANTHER" id="PTHR43301">
    <property type="entry name" value="ARABINAN ENDO-1,5-ALPHA-L-ARABINOSIDASE"/>
    <property type="match status" value="1"/>
</dbReference>
<evidence type="ECO:0000256" key="2">
    <source>
        <dbReference type="ARBA" id="ARBA00009865"/>
    </source>
</evidence>